<evidence type="ECO:0000256" key="1">
    <source>
        <dbReference type="SAM" id="MobiDB-lite"/>
    </source>
</evidence>
<name>A0ABP6J6E3_9ACTN</name>
<accession>A0ABP6J6E3</accession>
<comment type="caution">
    <text evidence="2">The sequence shown here is derived from an EMBL/GenBank/DDBJ whole genome shotgun (WGS) entry which is preliminary data.</text>
</comment>
<dbReference type="Proteomes" id="UP001500403">
    <property type="component" value="Unassembled WGS sequence"/>
</dbReference>
<evidence type="ECO:0000313" key="2">
    <source>
        <dbReference type="EMBL" id="GAA2923324.1"/>
    </source>
</evidence>
<proteinExistence type="predicted"/>
<evidence type="ECO:0000313" key="3">
    <source>
        <dbReference type="Proteomes" id="UP001500403"/>
    </source>
</evidence>
<organism evidence="2 3">
    <name type="scientific">Streptomyces enissocaesilis</name>
    <dbReference type="NCBI Taxonomy" id="332589"/>
    <lineage>
        <taxon>Bacteria</taxon>
        <taxon>Bacillati</taxon>
        <taxon>Actinomycetota</taxon>
        <taxon>Actinomycetes</taxon>
        <taxon>Kitasatosporales</taxon>
        <taxon>Streptomycetaceae</taxon>
        <taxon>Streptomyces</taxon>
        <taxon>Streptomyces rochei group</taxon>
    </lineage>
</organism>
<keyword evidence="3" id="KW-1185">Reference proteome</keyword>
<dbReference type="EMBL" id="BAAAUD010000007">
    <property type="protein sequence ID" value="GAA2923324.1"/>
    <property type="molecule type" value="Genomic_DNA"/>
</dbReference>
<gene>
    <name evidence="2" type="ORF">GCM10010446_04370</name>
</gene>
<sequence length="205" mass="21746">METEAASYEEHTNAGTVREVVHDVVARVAQEEVPVMEGLARFSDATVVRRLGHRGGRRREPLGFGAGEVAALVTGVVWLALDQTVRLLGERAADSALRGTRGLLRRVLRRNAEPARVPPLTTEQLAEVRQRVLEVAAQRGLERERAETVAEAVVVRLVLGTTEVVRPAAPGELGGVADGGTSDSAGGDPPPDTRGSSEGSAPERP</sequence>
<protein>
    <submittedName>
        <fullName evidence="2">Uncharacterized protein</fullName>
    </submittedName>
</protein>
<feature type="region of interest" description="Disordered" evidence="1">
    <location>
        <begin position="167"/>
        <end position="205"/>
    </location>
</feature>
<reference evidence="3" key="1">
    <citation type="journal article" date="2019" name="Int. J. Syst. Evol. Microbiol.">
        <title>The Global Catalogue of Microorganisms (GCM) 10K type strain sequencing project: providing services to taxonomists for standard genome sequencing and annotation.</title>
        <authorList>
            <consortium name="The Broad Institute Genomics Platform"/>
            <consortium name="The Broad Institute Genome Sequencing Center for Infectious Disease"/>
            <person name="Wu L."/>
            <person name="Ma J."/>
        </authorList>
    </citation>
    <scope>NUCLEOTIDE SEQUENCE [LARGE SCALE GENOMIC DNA]</scope>
    <source>
        <strain evidence="3">JCM 9088</strain>
    </source>
</reference>